<accession>A0A2N9JL45</accession>
<proteinExistence type="predicted"/>
<dbReference type="InterPro" id="IPR008993">
    <property type="entry name" value="TIMP-like_OB-fold"/>
</dbReference>
<dbReference type="Gene3D" id="2.40.50.120">
    <property type="match status" value="1"/>
</dbReference>
<keyword evidence="3" id="KW-0732">Signal</keyword>
<protein>
    <recommendedName>
        <fullName evidence="6">Tissue inhibitor of metalloproteinase</fullName>
    </recommendedName>
</protein>
<evidence type="ECO:0008006" key="6">
    <source>
        <dbReference type="Google" id="ProtNLM"/>
    </source>
</evidence>
<dbReference type="Proteomes" id="UP000238164">
    <property type="component" value="Chromosome 1"/>
</dbReference>
<feature type="region of interest" description="Disordered" evidence="1">
    <location>
        <begin position="135"/>
        <end position="164"/>
    </location>
</feature>
<sequence>MRSMSLRLLMSVLVALGVGAAVPAQVACACSCAEVDTAEALRTASAVFEGDVVSSTQPSTGSSDEPIAYTVAVTRIYKGSLPATVVVRSAASEASCGVELKGHVTVFAHGDNDALNATLCSAPVRLNRAELGEGHTPVAVPSAATVTTPAGRTTPAPTTQPTSTEPLLWGGVALLLGAAALVIWLTRRR</sequence>
<dbReference type="EMBL" id="LT985188">
    <property type="protein sequence ID" value="SPD88303.1"/>
    <property type="molecule type" value="Genomic_DNA"/>
</dbReference>
<evidence type="ECO:0000313" key="4">
    <source>
        <dbReference type="EMBL" id="SPD88303.1"/>
    </source>
</evidence>
<evidence type="ECO:0000256" key="1">
    <source>
        <dbReference type="SAM" id="MobiDB-lite"/>
    </source>
</evidence>
<gene>
    <name evidence="4" type="ORF">MPLG2_3273</name>
</gene>
<keyword evidence="2" id="KW-1133">Transmembrane helix</keyword>
<name>A0A2N9JL45_9ACTN</name>
<organism evidence="4 5">
    <name type="scientific">Micropruina glycogenica</name>
    <dbReference type="NCBI Taxonomy" id="75385"/>
    <lineage>
        <taxon>Bacteria</taxon>
        <taxon>Bacillati</taxon>
        <taxon>Actinomycetota</taxon>
        <taxon>Actinomycetes</taxon>
        <taxon>Propionibacteriales</taxon>
        <taxon>Nocardioidaceae</taxon>
        <taxon>Micropruina</taxon>
    </lineage>
</organism>
<feature type="transmembrane region" description="Helical" evidence="2">
    <location>
        <begin position="167"/>
        <end position="186"/>
    </location>
</feature>
<feature type="compositionally biased region" description="Low complexity" evidence="1">
    <location>
        <begin position="136"/>
        <end position="164"/>
    </location>
</feature>
<evidence type="ECO:0000313" key="5">
    <source>
        <dbReference type="Proteomes" id="UP000238164"/>
    </source>
</evidence>
<keyword evidence="5" id="KW-1185">Reference proteome</keyword>
<reference evidence="4 5" key="1">
    <citation type="submission" date="2018-02" db="EMBL/GenBank/DDBJ databases">
        <authorList>
            <person name="Cohen D.B."/>
            <person name="Kent A.D."/>
        </authorList>
    </citation>
    <scope>NUCLEOTIDE SEQUENCE [LARGE SCALE GENOMIC DNA]</scope>
    <source>
        <strain evidence="4">1</strain>
    </source>
</reference>
<dbReference type="AlphaFoldDB" id="A0A2N9JL45"/>
<dbReference type="KEGG" id="mgg:MPLG2_3273"/>
<dbReference type="PROSITE" id="PS51257">
    <property type="entry name" value="PROKAR_LIPOPROTEIN"/>
    <property type="match status" value="1"/>
</dbReference>
<feature type="chain" id="PRO_5039586857" description="Tissue inhibitor of metalloproteinase" evidence="3">
    <location>
        <begin position="21"/>
        <end position="189"/>
    </location>
</feature>
<keyword evidence="2" id="KW-0472">Membrane</keyword>
<evidence type="ECO:0000256" key="3">
    <source>
        <dbReference type="SAM" id="SignalP"/>
    </source>
</evidence>
<keyword evidence="2" id="KW-0812">Transmembrane</keyword>
<feature type="signal peptide" evidence="3">
    <location>
        <begin position="1"/>
        <end position="20"/>
    </location>
</feature>
<evidence type="ECO:0000256" key="2">
    <source>
        <dbReference type="SAM" id="Phobius"/>
    </source>
</evidence>
<dbReference type="SUPFAM" id="SSF50242">
    <property type="entry name" value="TIMP-like"/>
    <property type="match status" value="1"/>
</dbReference>